<gene>
    <name evidence="12" type="ORF">FB45DRAFT_450065</name>
</gene>
<feature type="transmembrane region" description="Helical" evidence="11">
    <location>
        <begin position="36"/>
        <end position="56"/>
    </location>
</feature>
<feature type="transmembrane region" description="Helical" evidence="11">
    <location>
        <begin position="111"/>
        <end position="132"/>
    </location>
</feature>
<evidence type="ECO:0000256" key="2">
    <source>
        <dbReference type="ARBA" id="ARBA00011085"/>
    </source>
</evidence>
<reference evidence="12" key="1">
    <citation type="submission" date="2023-03" db="EMBL/GenBank/DDBJ databases">
        <title>Massive genome expansion in bonnet fungi (Mycena s.s.) driven by repeated elements and novel gene families across ecological guilds.</title>
        <authorList>
            <consortium name="Lawrence Berkeley National Laboratory"/>
            <person name="Harder C.B."/>
            <person name="Miyauchi S."/>
            <person name="Viragh M."/>
            <person name="Kuo A."/>
            <person name="Thoen E."/>
            <person name="Andreopoulos B."/>
            <person name="Lu D."/>
            <person name="Skrede I."/>
            <person name="Drula E."/>
            <person name="Henrissat B."/>
            <person name="Morin E."/>
            <person name="Kohler A."/>
            <person name="Barry K."/>
            <person name="LaButti K."/>
            <person name="Morin E."/>
            <person name="Salamov A."/>
            <person name="Lipzen A."/>
            <person name="Mereny Z."/>
            <person name="Hegedus B."/>
            <person name="Baldrian P."/>
            <person name="Stursova M."/>
            <person name="Weitz H."/>
            <person name="Taylor A."/>
            <person name="Grigoriev I.V."/>
            <person name="Nagy L.G."/>
            <person name="Martin F."/>
            <person name="Kauserud H."/>
        </authorList>
    </citation>
    <scope>NUCLEOTIDE SEQUENCE</scope>
    <source>
        <strain evidence="12">9284</strain>
    </source>
</reference>
<feature type="transmembrane region" description="Helical" evidence="11">
    <location>
        <begin position="152"/>
        <end position="178"/>
    </location>
</feature>
<evidence type="ECO:0000256" key="7">
    <source>
        <dbReference type="ARBA" id="ARBA00023136"/>
    </source>
</evidence>
<dbReference type="Proteomes" id="UP001221142">
    <property type="component" value="Unassembled WGS sequence"/>
</dbReference>
<keyword evidence="5 11" id="KW-1133">Transmembrane helix</keyword>
<dbReference type="PRINTS" id="PR00899">
    <property type="entry name" value="GPCRSTE3"/>
</dbReference>
<dbReference type="AlphaFoldDB" id="A0AAD7C1V0"/>
<keyword evidence="7 11" id="KW-0472">Membrane</keyword>
<keyword evidence="8 12" id="KW-0675">Receptor</keyword>
<dbReference type="PANTHER" id="PTHR28097">
    <property type="entry name" value="PHEROMONE A FACTOR RECEPTOR"/>
    <property type="match status" value="1"/>
</dbReference>
<evidence type="ECO:0000313" key="13">
    <source>
        <dbReference type="Proteomes" id="UP001221142"/>
    </source>
</evidence>
<keyword evidence="13" id="KW-1185">Reference proteome</keyword>
<evidence type="ECO:0000313" key="12">
    <source>
        <dbReference type="EMBL" id="KAJ7636803.1"/>
    </source>
</evidence>
<feature type="compositionally biased region" description="Pro residues" evidence="10">
    <location>
        <begin position="480"/>
        <end position="492"/>
    </location>
</feature>
<feature type="compositionally biased region" description="Basic and acidic residues" evidence="10">
    <location>
        <begin position="343"/>
        <end position="353"/>
    </location>
</feature>
<proteinExistence type="inferred from homology"/>
<comment type="caution">
    <text evidence="12">The sequence shown here is derived from an EMBL/GenBank/DDBJ whole genome shotgun (WGS) entry which is preliminary data.</text>
</comment>
<organism evidence="12 13">
    <name type="scientific">Roridomyces roridus</name>
    <dbReference type="NCBI Taxonomy" id="1738132"/>
    <lineage>
        <taxon>Eukaryota</taxon>
        <taxon>Fungi</taxon>
        <taxon>Dikarya</taxon>
        <taxon>Basidiomycota</taxon>
        <taxon>Agaricomycotina</taxon>
        <taxon>Agaricomycetes</taxon>
        <taxon>Agaricomycetidae</taxon>
        <taxon>Agaricales</taxon>
        <taxon>Marasmiineae</taxon>
        <taxon>Mycenaceae</taxon>
        <taxon>Roridomyces</taxon>
    </lineage>
</organism>
<dbReference type="GO" id="GO:0000750">
    <property type="term" value="P:pheromone-dependent signal transduction involved in conjugation with cellular fusion"/>
    <property type="evidence" value="ECO:0007669"/>
    <property type="project" value="TreeGrafter"/>
</dbReference>
<feature type="compositionally biased region" description="Low complexity" evidence="10">
    <location>
        <begin position="462"/>
        <end position="479"/>
    </location>
</feature>
<evidence type="ECO:0000256" key="4">
    <source>
        <dbReference type="ARBA" id="ARBA00022692"/>
    </source>
</evidence>
<evidence type="ECO:0000256" key="9">
    <source>
        <dbReference type="ARBA" id="ARBA00023224"/>
    </source>
</evidence>
<dbReference type="InterPro" id="IPR001499">
    <property type="entry name" value="GPCR_STE3"/>
</dbReference>
<keyword evidence="4 11" id="KW-0812">Transmembrane</keyword>
<dbReference type="PANTHER" id="PTHR28097:SF1">
    <property type="entry name" value="PHEROMONE A FACTOR RECEPTOR"/>
    <property type="match status" value="1"/>
</dbReference>
<feature type="transmembrane region" description="Helical" evidence="11">
    <location>
        <begin position="208"/>
        <end position="227"/>
    </location>
</feature>
<dbReference type="GO" id="GO:0005886">
    <property type="term" value="C:plasma membrane"/>
    <property type="evidence" value="ECO:0007669"/>
    <property type="project" value="TreeGrafter"/>
</dbReference>
<keyword evidence="6" id="KW-0297">G-protein coupled receptor</keyword>
<comment type="subcellular location">
    <subcellularLocation>
        <location evidence="1">Membrane</location>
        <topology evidence="1">Multi-pass membrane protein</topology>
    </subcellularLocation>
</comment>
<feature type="region of interest" description="Disordered" evidence="10">
    <location>
        <begin position="341"/>
        <end position="398"/>
    </location>
</feature>
<keyword evidence="3" id="KW-0589">Pheromone response</keyword>
<evidence type="ECO:0000256" key="5">
    <source>
        <dbReference type="ARBA" id="ARBA00022989"/>
    </source>
</evidence>
<name>A0AAD7C1V0_9AGAR</name>
<evidence type="ECO:0000256" key="6">
    <source>
        <dbReference type="ARBA" id="ARBA00023040"/>
    </source>
</evidence>
<dbReference type="EMBL" id="JARKIF010000006">
    <property type="protein sequence ID" value="KAJ7636803.1"/>
    <property type="molecule type" value="Genomic_DNA"/>
</dbReference>
<protein>
    <submittedName>
        <fullName evidence="12">Pheromone A receptor-domain-containing protein</fullName>
    </submittedName>
</protein>
<feature type="compositionally biased region" description="Low complexity" evidence="10">
    <location>
        <begin position="369"/>
        <end position="386"/>
    </location>
</feature>
<accession>A0AAD7C1V0</accession>
<evidence type="ECO:0000256" key="11">
    <source>
        <dbReference type="SAM" id="Phobius"/>
    </source>
</evidence>
<feature type="transmembrane region" description="Helical" evidence="11">
    <location>
        <begin position="68"/>
        <end position="91"/>
    </location>
</feature>
<evidence type="ECO:0000256" key="1">
    <source>
        <dbReference type="ARBA" id="ARBA00004141"/>
    </source>
</evidence>
<feature type="region of interest" description="Disordered" evidence="10">
    <location>
        <begin position="427"/>
        <end position="500"/>
    </location>
</feature>
<dbReference type="Pfam" id="PF02076">
    <property type="entry name" value="STE3"/>
    <property type="match status" value="1"/>
</dbReference>
<evidence type="ECO:0000256" key="8">
    <source>
        <dbReference type="ARBA" id="ARBA00023170"/>
    </source>
</evidence>
<comment type="similarity">
    <text evidence="2">Belongs to the G-protein coupled receptor 4 family.</text>
</comment>
<evidence type="ECO:0000256" key="10">
    <source>
        <dbReference type="SAM" id="MobiDB-lite"/>
    </source>
</evidence>
<sequence>MLPVLPILSFICAGLLAVFLIILLRRPTINTSNVSIVLWLLFGNIVHAVNALIWSSNVQLRVPIWCDIVTKLLLGINVALPGVCVCSARYIELLSSTRKLYPNTYSKRLHVLLDVALCYVLPLLYMTLHFTVQDHRFDLLQDFGCSASVHRSTTAVLIMVFPPLILCSISLGLCITSIHHFRRFSSARFALHLSARSALSPASFLRRLVKSTLFTAFVLVVTLFPLIPPRTQHWSSFSTERDLSVIFIIREPREVTGAEVVWCAIPSVSLVYLLLSAVLGDGVNDAVTCVRRRVTGGLKVPTRPARPELRLLTTFNNQPQMAAKSTLSLCTPSPAAQTVELRSGWDDMLDTKRPSPTRRGVMPLPYRKSIISASSSSEDGSSTAGPGTPPPKEEHDADEAFASSTMSYLASPVAVALGLASPVSASTPIVVSPASPVKTRTPSPPAAVYSRAPSPAASTFKASPRTTSPSTPTSTTARTPTPPVVAPVPPAPTHIRPRPVPLSLGMSMSTHLHPPQQPIPEDTASTISSIWDVPWPLPPARAPPRTTSRHASEAYPMYSPVEHRTSSPFEDAAGPPSPSPHRTQVPRKSAMKKSSRAPVAADVIYMTRTVEAHS</sequence>
<evidence type="ECO:0000256" key="3">
    <source>
        <dbReference type="ARBA" id="ARBA00022507"/>
    </source>
</evidence>
<keyword evidence="9" id="KW-0807">Transducer</keyword>
<dbReference type="GO" id="GO:0004932">
    <property type="term" value="F:mating-type factor pheromone receptor activity"/>
    <property type="evidence" value="ECO:0007669"/>
    <property type="project" value="InterPro"/>
</dbReference>
<feature type="region of interest" description="Disordered" evidence="10">
    <location>
        <begin position="561"/>
        <end position="600"/>
    </location>
</feature>
<feature type="transmembrane region" description="Helical" evidence="11">
    <location>
        <begin position="6"/>
        <end position="24"/>
    </location>
</feature>